<dbReference type="RefSeq" id="WP_097784570.1">
    <property type="nucleotide sequence ID" value="NZ_WJXO01000001.1"/>
</dbReference>
<sequence>MTTAIIYGNKGRQEVSVDAKIYEKAHDAKCTVPQYLEREFGADVNPAKHGTVFSQMLAQCNMNLEKDRVTGLGSATLRNVLDGSYAQGMDAAITKESIPLSRILAPAAILELLELNRREDRSSDVAAFNSMLATDVSISGNRYEQPVFDTTGADLQEVSRIGQLQVPNIVGQLFVSERSGSIPTYSYGLEISDEAAKSMTIDQVAIYLEVMANAQSGALVDAHINALFNGNPDIKQGPLESVKAKTFDEAASGKLTHRAYVKWLRQNRRLRNISHVLCDEETYFKIIDREGRPTASTLHVEDKEIHAYDARVMNYGFEEPQIFIVNDGVIPTDTLVGLDSRFAIAKVRNSEADYRATEELIMRKGTQMRFDEGSVVYRLHENAWTALDLTA</sequence>
<reference evidence="1" key="1">
    <citation type="journal article" name="Emerg. Infect. Dis.">
        <title>Two cases of a newly characterized neisseria species.</title>
        <authorList>
            <person name="Mustapha M."/>
            <person name="Lemos A.P.S."/>
            <person name="Harrison L.H."/>
            <person name="Vantyne D."/>
            <person name="Sacchi C.T."/>
        </authorList>
    </citation>
    <scope>NUCLEOTIDE SEQUENCE</scope>
    <source>
        <strain evidence="1">N.95.16</strain>
    </source>
</reference>
<protein>
    <recommendedName>
        <fullName evidence="3">Phage major capsid protein</fullName>
    </recommendedName>
</protein>
<proteinExistence type="predicted"/>
<evidence type="ECO:0000313" key="2">
    <source>
        <dbReference type="Proteomes" id="UP000486297"/>
    </source>
</evidence>
<dbReference type="Proteomes" id="UP000486297">
    <property type="component" value="Unassembled WGS sequence"/>
</dbReference>
<name>A0A7X2GZ12_9NEIS</name>
<gene>
    <name evidence="1" type="ORF">GJU80_08980</name>
</gene>
<dbReference type="AlphaFoldDB" id="A0A7X2GZ12"/>
<evidence type="ECO:0008006" key="3">
    <source>
        <dbReference type="Google" id="ProtNLM"/>
    </source>
</evidence>
<accession>A0A7X2GZ12</accession>
<evidence type="ECO:0000313" key="1">
    <source>
        <dbReference type="EMBL" id="MRN38603.1"/>
    </source>
</evidence>
<organism evidence="1 2">
    <name type="scientific">Neisseria brasiliensis</name>
    <dbReference type="NCBI Taxonomy" id="2666100"/>
    <lineage>
        <taxon>Bacteria</taxon>
        <taxon>Pseudomonadati</taxon>
        <taxon>Pseudomonadota</taxon>
        <taxon>Betaproteobacteria</taxon>
        <taxon>Neisseriales</taxon>
        <taxon>Neisseriaceae</taxon>
        <taxon>Neisseria</taxon>
    </lineage>
</organism>
<dbReference type="EMBL" id="WJXO01000001">
    <property type="protein sequence ID" value="MRN38603.1"/>
    <property type="molecule type" value="Genomic_DNA"/>
</dbReference>
<comment type="caution">
    <text evidence="1">The sequence shown here is derived from an EMBL/GenBank/DDBJ whole genome shotgun (WGS) entry which is preliminary data.</text>
</comment>
<keyword evidence="2" id="KW-1185">Reference proteome</keyword>